<proteinExistence type="predicted"/>
<evidence type="ECO:0000256" key="1">
    <source>
        <dbReference type="SAM" id="SignalP"/>
    </source>
</evidence>
<gene>
    <name evidence="2" type="ORF">DIT97_02185</name>
</gene>
<keyword evidence="1" id="KW-0732">Signal</keyword>
<comment type="caution">
    <text evidence="2">The sequence shown here is derived from an EMBL/GenBank/DDBJ whole genome shotgun (WGS) entry which is preliminary data.</text>
</comment>
<dbReference type="AlphaFoldDB" id="A0A3D3QZ94"/>
<dbReference type="EMBL" id="DQAY01000017">
    <property type="protein sequence ID" value="HCO21924.1"/>
    <property type="molecule type" value="Genomic_DNA"/>
</dbReference>
<feature type="chain" id="PRO_5017804712" description="Nickel uptake substrate-specific transmembrane region" evidence="1">
    <location>
        <begin position="28"/>
        <end position="261"/>
    </location>
</feature>
<dbReference type="InterPro" id="IPR008969">
    <property type="entry name" value="CarboxyPept-like_regulatory"/>
</dbReference>
<name>A0A3D3QZ94_9PLAN</name>
<dbReference type="Proteomes" id="UP000263642">
    <property type="component" value="Unassembled WGS sequence"/>
</dbReference>
<sequence>MFWNRFNFCCCLLVGSLFGILPTTVTAAEWGTLTGQFIYTGQVPQPEQLDISRDEAICGKFSDLIVDQGLVTGKKGELQNVFIYLRESNLEESQIHNDYLKLPETVTIQNKGCIFQPHVAGLWVNRQKLLAENKDLCAHGFQVKAYRNTSLNQVLPPGQEMLHTFEYGEKLPLRMSCSIHPWQEGWLVALNHPYFATSDERGRFTIKNLPVGEWEFQLWQEKAGYLAARPEWKRGRIKMKIAPGENDLGVIKVSPAVFAGK</sequence>
<evidence type="ECO:0000313" key="3">
    <source>
        <dbReference type="Proteomes" id="UP000263642"/>
    </source>
</evidence>
<organism evidence="2 3">
    <name type="scientific">Gimesia maris</name>
    <dbReference type="NCBI Taxonomy" id="122"/>
    <lineage>
        <taxon>Bacteria</taxon>
        <taxon>Pseudomonadati</taxon>
        <taxon>Planctomycetota</taxon>
        <taxon>Planctomycetia</taxon>
        <taxon>Planctomycetales</taxon>
        <taxon>Planctomycetaceae</taxon>
        <taxon>Gimesia</taxon>
    </lineage>
</organism>
<evidence type="ECO:0008006" key="4">
    <source>
        <dbReference type="Google" id="ProtNLM"/>
    </source>
</evidence>
<dbReference type="SUPFAM" id="SSF49464">
    <property type="entry name" value="Carboxypeptidase regulatory domain-like"/>
    <property type="match status" value="1"/>
</dbReference>
<evidence type="ECO:0000313" key="2">
    <source>
        <dbReference type="EMBL" id="HCO21924.1"/>
    </source>
</evidence>
<protein>
    <recommendedName>
        <fullName evidence="4">Nickel uptake substrate-specific transmembrane region</fullName>
    </recommendedName>
</protein>
<feature type="signal peptide" evidence="1">
    <location>
        <begin position="1"/>
        <end position="27"/>
    </location>
</feature>
<reference evidence="2 3" key="1">
    <citation type="journal article" date="2018" name="Nat. Biotechnol.">
        <title>A standardized bacterial taxonomy based on genome phylogeny substantially revises the tree of life.</title>
        <authorList>
            <person name="Parks D.H."/>
            <person name="Chuvochina M."/>
            <person name="Waite D.W."/>
            <person name="Rinke C."/>
            <person name="Skarshewski A."/>
            <person name="Chaumeil P.A."/>
            <person name="Hugenholtz P."/>
        </authorList>
    </citation>
    <scope>NUCLEOTIDE SEQUENCE [LARGE SCALE GENOMIC DNA]</scope>
    <source>
        <strain evidence="2">UBA9375</strain>
    </source>
</reference>
<accession>A0A3D3QZ94</accession>